<feature type="compositionally biased region" description="Acidic residues" evidence="3">
    <location>
        <begin position="439"/>
        <end position="455"/>
    </location>
</feature>
<dbReference type="Proteomes" id="UP001374579">
    <property type="component" value="Unassembled WGS sequence"/>
</dbReference>
<reference evidence="5 6" key="1">
    <citation type="submission" date="2024-02" db="EMBL/GenBank/DDBJ databases">
        <title>Chromosome-scale genome assembly of the rough periwinkle Littorina saxatilis.</title>
        <authorList>
            <person name="De Jode A."/>
            <person name="Faria R."/>
            <person name="Formenti G."/>
            <person name="Sims Y."/>
            <person name="Smith T.P."/>
            <person name="Tracey A."/>
            <person name="Wood J.M.D."/>
            <person name="Zagrodzka Z.B."/>
            <person name="Johannesson K."/>
            <person name="Butlin R.K."/>
            <person name="Leder E.H."/>
        </authorList>
    </citation>
    <scope>NUCLEOTIDE SEQUENCE [LARGE SCALE GENOMIC DNA]</scope>
    <source>
        <strain evidence="5">Snail1</strain>
        <tissue evidence="5">Muscle</tissue>
    </source>
</reference>
<evidence type="ECO:0000256" key="2">
    <source>
        <dbReference type="PROSITE-ProRule" id="PRU00192"/>
    </source>
</evidence>
<evidence type="ECO:0000259" key="4">
    <source>
        <dbReference type="PROSITE" id="PS50002"/>
    </source>
</evidence>
<name>A0AAN9BBH2_9CAEN</name>
<evidence type="ECO:0000313" key="5">
    <source>
        <dbReference type="EMBL" id="KAK7100540.1"/>
    </source>
</evidence>
<comment type="caution">
    <text evidence="5">The sequence shown here is derived from an EMBL/GenBank/DDBJ whole genome shotgun (WGS) entry which is preliminary data.</text>
</comment>
<dbReference type="GO" id="GO:0007229">
    <property type="term" value="P:integrin-mediated signaling pathway"/>
    <property type="evidence" value="ECO:0007669"/>
    <property type="project" value="InterPro"/>
</dbReference>
<dbReference type="GO" id="GO:0072659">
    <property type="term" value="P:protein localization to plasma membrane"/>
    <property type="evidence" value="ECO:0007669"/>
    <property type="project" value="TreeGrafter"/>
</dbReference>
<feature type="compositionally biased region" description="Polar residues" evidence="3">
    <location>
        <begin position="142"/>
        <end position="152"/>
    </location>
</feature>
<evidence type="ECO:0000256" key="3">
    <source>
        <dbReference type="SAM" id="MobiDB-lite"/>
    </source>
</evidence>
<sequence length="643" mass="67822">MFTLRTCFLQGDGLSVKERLALLQNNNNKNPNLAGCIKNPPPGAAPTAAPGTKPKPDAKPAPTFPALKHVNKPNSPNKYGSAVLAKPSTPLKPPATPPKGGSDSVNGQENASAFPKLRPAGGGGGGGGGKGITPLVPKKPLGSTSTESSGNSVGVVAMRDKGDSNGNSSPPRPLSIQERMAALKKKADEGSDSSSKENSGSVTSPTKPPISPVTKSPLLPSKPSSTTASVASRFNGSVTTGQSGSGTTAPVGPLKPSDIIKSINKAADNKVADRNKAPGSGTAAARKSSELYQRNSDGKKFRKVEVATVISTFPAPPKPDKIDNVDLTSFLKAYAAAKEAKIKVDAAKGGQADSVDGDVEELYVEAESESVPVATRSSVNRAHSVRISKIPELTEEEEKQELYTDGSSAPPGGIPPDPEEMYDDCESAQQGAGAKQVEEDPDEIYEPLDELDVPESDQSPSPVPSPKIPDNNKKAKKEKDKEKDKEKEKGKKKDKGKDETNKKEEKERKKKEEDLKKLRAKFGLSEGDEKVGDGVVKTNAGGGLGVFSKDLQVTKGEIIAILRMDGNPAGKWLAQTEAGKIGYVNSNNIEVATPTIKHVLHECTPKSTLMGGVKAEFPNEEDPEEMYEPLPDEGEMDEIYEEV</sequence>
<feature type="compositionally biased region" description="Acidic residues" evidence="3">
    <location>
        <begin position="417"/>
        <end position="426"/>
    </location>
</feature>
<feature type="compositionally biased region" description="Low complexity" evidence="3">
    <location>
        <begin position="212"/>
        <end position="229"/>
    </location>
</feature>
<dbReference type="GO" id="GO:0005886">
    <property type="term" value="C:plasma membrane"/>
    <property type="evidence" value="ECO:0007669"/>
    <property type="project" value="InterPro"/>
</dbReference>
<feature type="compositionally biased region" description="Basic and acidic residues" evidence="3">
    <location>
        <begin position="267"/>
        <end position="276"/>
    </location>
</feature>
<organism evidence="5 6">
    <name type="scientific">Littorina saxatilis</name>
    <dbReference type="NCBI Taxonomy" id="31220"/>
    <lineage>
        <taxon>Eukaryota</taxon>
        <taxon>Metazoa</taxon>
        <taxon>Spiralia</taxon>
        <taxon>Lophotrochozoa</taxon>
        <taxon>Mollusca</taxon>
        <taxon>Gastropoda</taxon>
        <taxon>Caenogastropoda</taxon>
        <taxon>Littorinimorpha</taxon>
        <taxon>Littorinoidea</taxon>
        <taxon>Littorinidae</taxon>
        <taxon>Littorina</taxon>
    </lineage>
</organism>
<feature type="domain" description="SH3" evidence="4">
    <location>
        <begin position="531"/>
        <end position="594"/>
    </location>
</feature>
<keyword evidence="6" id="KW-1185">Reference proteome</keyword>
<dbReference type="InterPro" id="IPR036028">
    <property type="entry name" value="SH3-like_dom_sf"/>
</dbReference>
<keyword evidence="1 2" id="KW-0728">SH3 domain</keyword>
<gene>
    <name evidence="5" type="ORF">V1264_023473</name>
</gene>
<dbReference type="InterPro" id="IPR043443">
    <property type="entry name" value="FYB1/2-like"/>
</dbReference>
<accession>A0AAN9BBH2</accession>
<dbReference type="PROSITE" id="PS50002">
    <property type="entry name" value="SH3"/>
    <property type="match status" value="1"/>
</dbReference>
<dbReference type="AlphaFoldDB" id="A0AAN9BBH2"/>
<feature type="compositionally biased region" description="Basic and acidic residues" evidence="3">
    <location>
        <begin position="470"/>
        <end position="516"/>
    </location>
</feature>
<feature type="compositionally biased region" description="Gly residues" evidence="3">
    <location>
        <begin position="120"/>
        <end position="131"/>
    </location>
</feature>
<dbReference type="Gene3D" id="2.30.30.40">
    <property type="entry name" value="SH3 Domains"/>
    <property type="match status" value="1"/>
</dbReference>
<dbReference type="EMBL" id="JBAMIC010000011">
    <property type="protein sequence ID" value="KAK7100540.1"/>
    <property type="molecule type" value="Genomic_DNA"/>
</dbReference>
<feature type="region of interest" description="Disordered" evidence="3">
    <location>
        <begin position="29"/>
        <end position="298"/>
    </location>
</feature>
<feature type="compositionally biased region" description="Low complexity" evidence="3">
    <location>
        <begin position="192"/>
        <end position="201"/>
    </location>
</feature>
<evidence type="ECO:0000313" key="6">
    <source>
        <dbReference type="Proteomes" id="UP001374579"/>
    </source>
</evidence>
<feature type="region of interest" description="Disordered" evidence="3">
    <location>
        <begin position="366"/>
        <end position="516"/>
    </location>
</feature>
<feature type="compositionally biased region" description="Low complexity" evidence="3">
    <location>
        <begin position="236"/>
        <end position="248"/>
    </location>
</feature>
<dbReference type="GO" id="GO:0050852">
    <property type="term" value="P:T cell receptor signaling pathway"/>
    <property type="evidence" value="ECO:0007669"/>
    <property type="project" value="TreeGrafter"/>
</dbReference>
<dbReference type="PANTHER" id="PTHR16830">
    <property type="entry name" value="SH2 CONTAINING ADAPTOR PRAM-1 RELATED"/>
    <property type="match status" value="1"/>
</dbReference>
<proteinExistence type="predicted"/>
<dbReference type="InterPro" id="IPR001452">
    <property type="entry name" value="SH3_domain"/>
</dbReference>
<dbReference type="SUPFAM" id="SSF50044">
    <property type="entry name" value="SH3-domain"/>
    <property type="match status" value="1"/>
</dbReference>
<feature type="region of interest" description="Disordered" evidence="3">
    <location>
        <begin position="618"/>
        <end position="643"/>
    </location>
</feature>
<protein>
    <recommendedName>
        <fullName evidence="4">SH3 domain-containing protein</fullName>
    </recommendedName>
</protein>
<dbReference type="PANTHER" id="PTHR16830:SF12">
    <property type="entry name" value="PDZ DOMAIN-CONTAINING PROTEIN"/>
    <property type="match status" value="1"/>
</dbReference>
<evidence type="ECO:0000256" key="1">
    <source>
        <dbReference type="ARBA" id="ARBA00022443"/>
    </source>
</evidence>